<comment type="catalytic activity">
    <reaction evidence="8 10">
        <text>5-[(5-phospho-1-deoxy-D-ribulos-1-ylimino)methylamino]-1-(5-phospho-beta-D-ribosyl)imidazole-4-carboxamide + L-glutamine = D-erythro-1-(imidazol-4-yl)glycerol 3-phosphate + 5-amino-1-(5-phospho-beta-D-ribosyl)imidazole-4-carboxamide + L-glutamate + H(+)</text>
        <dbReference type="Rhea" id="RHEA:24793"/>
        <dbReference type="ChEBI" id="CHEBI:15378"/>
        <dbReference type="ChEBI" id="CHEBI:29985"/>
        <dbReference type="ChEBI" id="CHEBI:58278"/>
        <dbReference type="ChEBI" id="CHEBI:58359"/>
        <dbReference type="ChEBI" id="CHEBI:58475"/>
        <dbReference type="ChEBI" id="CHEBI:58525"/>
        <dbReference type="EC" id="4.3.2.10"/>
    </reaction>
</comment>
<dbReference type="NCBIfam" id="TIGR01855">
    <property type="entry name" value="IMP_synth_hisH"/>
    <property type="match status" value="1"/>
</dbReference>
<dbReference type="PANTHER" id="PTHR42701">
    <property type="entry name" value="IMIDAZOLE GLYCEROL PHOSPHATE SYNTHASE SUBUNIT HISH"/>
    <property type="match status" value="1"/>
</dbReference>
<dbReference type="InterPro" id="IPR010139">
    <property type="entry name" value="Imidazole-glycPsynth_HisH"/>
</dbReference>
<dbReference type="Gene3D" id="3.40.50.880">
    <property type="match status" value="1"/>
</dbReference>
<dbReference type="GO" id="GO:0000107">
    <property type="term" value="F:imidazoleglycerol-phosphate synthase activity"/>
    <property type="evidence" value="ECO:0007669"/>
    <property type="project" value="UniProtKB-UniRule"/>
</dbReference>
<name>A0A3M9NBQ3_9BACT</name>
<feature type="domain" description="Glutamine amidotransferase" evidence="12">
    <location>
        <begin position="4"/>
        <end position="192"/>
    </location>
</feature>
<dbReference type="InterPro" id="IPR029062">
    <property type="entry name" value="Class_I_gatase-like"/>
</dbReference>
<evidence type="ECO:0000256" key="7">
    <source>
        <dbReference type="ARBA" id="ARBA00023239"/>
    </source>
</evidence>
<keyword evidence="3 10" id="KW-0028">Amino-acid biosynthesis</keyword>
<evidence type="ECO:0000256" key="6">
    <source>
        <dbReference type="ARBA" id="ARBA00023102"/>
    </source>
</evidence>
<keyword evidence="14" id="KW-1185">Reference proteome</keyword>
<comment type="subunit">
    <text evidence="2 10">Heterodimer of HisH and HisF.</text>
</comment>
<dbReference type="InterPro" id="IPR017926">
    <property type="entry name" value="GATASE"/>
</dbReference>
<keyword evidence="7 10" id="KW-0456">Lyase</keyword>
<evidence type="ECO:0000256" key="11">
    <source>
        <dbReference type="PIRSR" id="PIRSR000495-1"/>
    </source>
</evidence>
<keyword evidence="4 10" id="KW-0378">Hydrolase</keyword>
<feature type="active site" evidence="10 11">
    <location>
        <position position="186"/>
    </location>
</feature>
<evidence type="ECO:0000259" key="12">
    <source>
        <dbReference type="Pfam" id="PF00117"/>
    </source>
</evidence>
<protein>
    <recommendedName>
        <fullName evidence="10">Imidazole glycerol phosphate synthase subunit HisH</fullName>
        <ecNumber evidence="10">4.3.2.10</ecNumber>
    </recommendedName>
    <alternativeName>
        <fullName evidence="10">IGP synthase glutaminase subunit</fullName>
        <ecNumber evidence="10">3.5.1.2</ecNumber>
    </alternativeName>
    <alternativeName>
        <fullName evidence="10">IGP synthase subunit HisH</fullName>
    </alternativeName>
    <alternativeName>
        <fullName evidence="10">ImGP synthase subunit HisH</fullName>
        <shortName evidence="10">IGPS subunit HisH</shortName>
    </alternativeName>
</protein>
<evidence type="ECO:0000256" key="2">
    <source>
        <dbReference type="ARBA" id="ARBA00011152"/>
    </source>
</evidence>
<feature type="active site" description="Nucleophile" evidence="10 11">
    <location>
        <position position="80"/>
    </location>
</feature>
<evidence type="ECO:0000256" key="3">
    <source>
        <dbReference type="ARBA" id="ARBA00022605"/>
    </source>
</evidence>
<keyword evidence="6 10" id="KW-0368">Histidine biosynthesis</keyword>
<dbReference type="EC" id="4.3.2.10" evidence="10"/>
<evidence type="ECO:0000256" key="4">
    <source>
        <dbReference type="ARBA" id="ARBA00022801"/>
    </source>
</evidence>
<dbReference type="PIRSF" id="PIRSF000495">
    <property type="entry name" value="Amidotransf_hisH"/>
    <property type="match status" value="1"/>
</dbReference>
<keyword evidence="10" id="KW-0963">Cytoplasm</keyword>
<reference evidence="13 14" key="1">
    <citation type="submission" date="2018-11" db="EMBL/GenBank/DDBJ databases">
        <title>Draft genome sequence of Ferruginibacter sp. BO-59.</title>
        <authorList>
            <person name="Im W.T."/>
        </authorList>
    </citation>
    <scope>NUCLEOTIDE SEQUENCE [LARGE SCALE GENOMIC DNA]</scope>
    <source>
        <strain evidence="13 14">BO-59</strain>
    </source>
</reference>
<dbReference type="GO" id="GO:0000105">
    <property type="term" value="P:L-histidine biosynthetic process"/>
    <property type="evidence" value="ECO:0007669"/>
    <property type="project" value="UniProtKB-UniRule"/>
</dbReference>
<evidence type="ECO:0000313" key="14">
    <source>
        <dbReference type="Proteomes" id="UP000267223"/>
    </source>
</evidence>
<evidence type="ECO:0000256" key="5">
    <source>
        <dbReference type="ARBA" id="ARBA00022962"/>
    </source>
</evidence>
<comment type="caution">
    <text evidence="13">The sequence shown here is derived from an EMBL/GenBank/DDBJ whole genome shotgun (WGS) entry which is preliminary data.</text>
</comment>
<dbReference type="PANTHER" id="PTHR42701:SF1">
    <property type="entry name" value="IMIDAZOLE GLYCEROL PHOSPHATE SYNTHASE SUBUNIT HISH"/>
    <property type="match status" value="1"/>
</dbReference>
<evidence type="ECO:0000256" key="8">
    <source>
        <dbReference type="ARBA" id="ARBA00047838"/>
    </source>
</evidence>
<dbReference type="RefSeq" id="WP_123121201.1">
    <property type="nucleotide sequence ID" value="NZ_RJJR01000011.1"/>
</dbReference>
<feature type="active site" evidence="10 11">
    <location>
        <position position="188"/>
    </location>
</feature>
<dbReference type="EC" id="3.5.1.2" evidence="10"/>
<dbReference type="GO" id="GO:0005737">
    <property type="term" value="C:cytoplasm"/>
    <property type="evidence" value="ECO:0007669"/>
    <property type="project" value="UniProtKB-SubCell"/>
</dbReference>
<organism evidence="13 14">
    <name type="scientific">Hanamia caeni</name>
    <dbReference type="NCBI Taxonomy" id="2294116"/>
    <lineage>
        <taxon>Bacteria</taxon>
        <taxon>Pseudomonadati</taxon>
        <taxon>Bacteroidota</taxon>
        <taxon>Chitinophagia</taxon>
        <taxon>Chitinophagales</taxon>
        <taxon>Chitinophagaceae</taxon>
        <taxon>Hanamia</taxon>
    </lineage>
</organism>
<comment type="catalytic activity">
    <reaction evidence="9 10">
        <text>L-glutamine + H2O = L-glutamate + NH4(+)</text>
        <dbReference type="Rhea" id="RHEA:15889"/>
        <dbReference type="ChEBI" id="CHEBI:15377"/>
        <dbReference type="ChEBI" id="CHEBI:28938"/>
        <dbReference type="ChEBI" id="CHEBI:29985"/>
        <dbReference type="ChEBI" id="CHEBI:58359"/>
        <dbReference type="EC" id="3.5.1.2"/>
    </reaction>
</comment>
<dbReference type="CDD" id="cd01748">
    <property type="entry name" value="GATase1_IGP_Synthase"/>
    <property type="match status" value="1"/>
</dbReference>
<dbReference type="EMBL" id="RJJR01000011">
    <property type="protein sequence ID" value="RNI35214.1"/>
    <property type="molecule type" value="Genomic_DNA"/>
</dbReference>
<gene>
    <name evidence="10 13" type="primary">hisH</name>
    <name evidence="13" type="ORF">EFY79_13220</name>
</gene>
<dbReference type="UniPathway" id="UPA00031">
    <property type="reaction ID" value="UER00010"/>
</dbReference>
<evidence type="ECO:0000256" key="1">
    <source>
        <dbReference type="ARBA" id="ARBA00005091"/>
    </source>
</evidence>
<dbReference type="OrthoDB" id="9807137at2"/>
<dbReference type="PROSITE" id="PS51273">
    <property type="entry name" value="GATASE_TYPE_1"/>
    <property type="match status" value="1"/>
</dbReference>
<dbReference type="AlphaFoldDB" id="A0A3M9NBQ3"/>
<dbReference type="Proteomes" id="UP000267223">
    <property type="component" value="Unassembled WGS sequence"/>
</dbReference>
<comment type="pathway">
    <text evidence="1 10">Amino-acid biosynthesis; L-histidine biosynthesis; L-histidine from 5-phospho-alpha-D-ribose 1-diphosphate: step 5/9.</text>
</comment>
<dbReference type="GO" id="GO:0016829">
    <property type="term" value="F:lyase activity"/>
    <property type="evidence" value="ECO:0007669"/>
    <property type="project" value="UniProtKB-KW"/>
</dbReference>
<dbReference type="Pfam" id="PF00117">
    <property type="entry name" value="GATase"/>
    <property type="match status" value="1"/>
</dbReference>
<evidence type="ECO:0000256" key="9">
    <source>
        <dbReference type="ARBA" id="ARBA00049534"/>
    </source>
</evidence>
<dbReference type="SUPFAM" id="SSF52317">
    <property type="entry name" value="Class I glutamine amidotransferase-like"/>
    <property type="match status" value="1"/>
</dbReference>
<evidence type="ECO:0000313" key="13">
    <source>
        <dbReference type="EMBL" id="RNI35214.1"/>
    </source>
</evidence>
<evidence type="ECO:0000256" key="10">
    <source>
        <dbReference type="HAMAP-Rule" id="MF_00278"/>
    </source>
</evidence>
<accession>A0A3M9NBQ3</accession>
<dbReference type="HAMAP" id="MF_00278">
    <property type="entry name" value="HisH"/>
    <property type="match status" value="1"/>
</dbReference>
<keyword evidence="5 10" id="KW-0315">Glutamine amidotransferase</keyword>
<proteinExistence type="inferred from homology"/>
<dbReference type="GO" id="GO:0004359">
    <property type="term" value="F:glutaminase activity"/>
    <property type="evidence" value="ECO:0007669"/>
    <property type="project" value="UniProtKB-EC"/>
</dbReference>
<comment type="subcellular location">
    <subcellularLocation>
        <location evidence="10">Cytoplasm</location>
    </subcellularLocation>
</comment>
<sequence length="208" mass="23373">MIGIIDYGVGNVGSILNMLKHISVDAFLAKTPSDIEKATKLILPGVGSFDYGMTLLNESGLREVVDKKVIADNLPVLGICLGMQMMTRGSEEGTLSGLNWINGNCIKFKFDDDLKNIRIPHMGWNDIHVQKDNDSFFPMINNELQFYFAHSYHLICNNDIVTATCKYGYEFPVAFHQDNIFGAQFHPEKSHQFGMNFLMAFAKYCTAD</sequence>
<comment type="function">
    <text evidence="10">IGPS catalyzes the conversion of PRFAR and glutamine to IGP, AICAR and glutamate. The HisH subunit catalyzes the hydrolysis of glutamine to glutamate and ammonia as part of the synthesis of IGP and AICAR. The resulting ammonia molecule is channeled to the active site of HisF.</text>
</comment>